<dbReference type="Gene3D" id="1.10.238.10">
    <property type="entry name" value="EF-hand"/>
    <property type="match status" value="4"/>
</dbReference>
<name>A0ABM2XMN3_MESAU</name>
<dbReference type="PANTHER" id="PTHR22656:SF1">
    <property type="entry name" value="EF-HAND CALCIUM-BINDING DOMAIN-CONTAINING PROTEIN 13"/>
    <property type="match status" value="1"/>
</dbReference>
<dbReference type="PANTHER" id="PTHR22656">
    <property type="entry name" value="EF-HAND CALCIUM-BINDING DOMAIN-CONTAINING PROTEIN 13"/>
    <property type="match status" value="1"/>
</dbReference>
<dbReference type="SUPFAM" id="SSF47473">
    <property type="entry name" value="EF-hand"/>
    <property type="match status" value="6"/>
</dbReference>
<feature type="compositionally biased region" description="Basic and acidic residues" evidence="3">
    <location>
        <begin position="392"/>
        <end position="410"/>
    </location>
</feature>
<dbReference type="GeneID" id="101834539"/>
<organism evidence="4 5">
    <name type="scientific">Mesocricetus auratus</name>
    <name type="common">Golden hamster</name>
    <dbReference type="NCBI Taxonomy" id="10036"/>
    <lineage>
        <taxon>Eukaryota</taxon>
        <taxon>Metazoa</taxon>
        <taxon>Chordata</taxon>
        <taxon>Craniata</taxon>
        <taxon>Vertebrata</taxon>
        <taxon>Euteleostomi</taxon>
        <taxon>Mammalia</taxon>
        <taxon>Eutheria</taxon>
        <taxon>Euarchontoglires</taxon>
        <taxon>Glires</taxon>
        <taxon>Rodentia</taxon>
        <taxon>Myomorpha</taxon>
        <taxon>Muroidea</taxon>
        <taxon>Cricetidae</taxon>
        <taxon>Cricetinae</taxon>
        <taxon>Mesocricetus</taxon>
    </lineage>
</organism>
<evidence type="ECO:0000256" key="2">
    <source>
        <dbReference type="ARBA" id="ARBA00022837"/>
    </source>
</evidence>
<feature type="region of interest" description="Disordered" evidence="3">
    <location>
        <begin position="1"/>
        <end position="56"/>
    </location>
</feature>
<keyword evidence="4" id="KW-1185">Reference proteome</keyword>
<gene>
    <name evidence="5" type="primary">Efcab13</name>
</gene>
<feature type="compositionally biased region" description="Basic and acidic residues" evidence="3">
    <location>
        <begin position="365"/>
        <end position="377"/>
    </location>
</feature>
<feature type="compositionally biased region" description="Basic and acidic residues" evidence="3">
    <location>
        <begin position="1"/>
        <end position="12"/>
    </location>
</feature>
<feature type="region of interest" description="Disordered" evidence="3">
    <location>
        <begin position="353"/>
        <end position="422"/>
    </location>
</feature>
<keyword evidence="1" id="KW-0677">Repeat</keyword>
<proteinExistence type="predicted"/>
<evidence type="ECO:0000256" key="3">
    <source>
        <dbReference type="SAM" id="MobiDB-lite"/>
    </source>
</evidence>
<dbReference type="InterPro" id="IPR011992">
    <property type="entry name" value="EF-hand-dom_pair"/>
</dbReference>
<evidence type="ECO:0000313" key="4">
    <source>
        <dbReference type="Proteomes" id="UP000886700"/>
    </source>
</evidence>
<evidence type="ECO:0000256" key="1">
    <source>
        <dbReference type="ARBA" id="ARBA00022737"/>
    </source>
</evidence>
<dbReference type="RefSeq" id="XP_040604002.1">
    <property type="nucleotide sequence ID" value="XM_040748068.1"/>
</dbReference>
<feature type="compositionally biased region" description="Polar residues" evidence="3">
    <location>
        <begin position="15"/>
        <end position="32"/>
    </location>
</feature>
<keyword evidence="2" id="KW-0106">Calcium</keyword>
<evidence type="ECO:0000313" key="5">
    <source>
        <dbReference type="RefSeq" id="XP_040604002.1"/>
    </source>
</evidence>
<feature type="region of interest" description="Disordered" evidence="3">
    <location>
        <begin position="435"/>
        <end position="455"/>
    </location>
</feature>
<reference evidence="5" key="1">
    <citation type="submission" date="2025-08" db="UniProtKB">
        <authorList>
            <consortium name="RefSeq"/>
        </authorList>
    </citation>
    <scope>IDENTIFICATION</scope>
    <source>
        <tissue evidence="5">Liver</tissue>
    </source>
</reference>
<protein>
    <submittedName>
        <fullName evidence="5">EF-hand calcium-binding domain-containing protein 13</fullName>
    </submittedName>
</protein>
<sequence length="1139" mass="128001">MEKTHLFCKMEESTDGSLQDSDSSTTNLSSRNTESKKCSKISKPAGKKNSSETKGLVPEFKKTYETSLYLFKELKFTEFSGSKKIRKKKSLQVQFHSKRTEIPSPSPKVLKEKITGKESPLYKSPCQFGSHKTSLLPQAPSSSFRRKETTSNLYMTLYEQIPEGYLKYQEISALPKSCAIFSKVRQGKIYVNDLPGILNILKIPMNDSEMRQVLKTVDIDVNGMLDFTYFLKARNDASRLTSQDPEFQDILKTFSKMKGGRVAIDEVAAFLGDLGIPVNPETLKDVINHSYVDSNNTVDIGDVILTLDDLQQQYEDVSIMDEATSSKRLSSIPEQPKKKDSLLSRLSETLPAKKQSVSALQHRSKTTEKHYEPEFKRSKTSLQTRKLSSGVDIDHVGVQEPYPKGEDSKSKPPILRSTTSLDKFLDKSDASNISKLEKPSVTKQPSPLKPVSSKEKDAVSVLESVHDAINKLQGSYISPEELQSALSTVGITVADKGFQNIVPETTNVENGMVNLNDFIMAVSKEHNISGYDALNDAIEGINKIEDENVAYENVDTCLQNFGVYLPKSELKKIKELTEVDETKQVNFKESMDTMMSHTKYFSENLLLPDVIEILHDLSKDQMDVSLLWNSLSSLNSHLKKDEFLDVVKLTTVDGDKVQLEEFSKVVKDMRDTLRAKEFQDIALTLNSVEGEKVAQENLEDFLENLGVTLFKDEVEKIRQSDMVSEDNMVNVKECMEALKETREFSNFTALKEAIDMLDSTKRSYRSDKDRPLEGLENVKGLIKEVLSPDLKLPTISEITEAADILSRVDNGKITISDLEHALQCLNAILPEEDVKEVLEHCDTSDNMEVDLRDFLTEMKNTASFQDSIATQLLLTALQVLQNDLIDVSDLKKLLVNDDLHLAETILNEVLKDVPEREKGKVTIEDFLTKFVDTLTTVKSEREKEKLYNTDIDRNDLNAISDIKQNLNAIGIHLTDGEIQEVLDNTIPPSDVVQLKDIIRELAHTDVFNECQRIEDICNVVDKITDGKVEVNDLLSVLKNFKKSFQEKGQPEVFPTSEMDEKEVTSEDTVASLINSSSLATPFSSLLKAITSFENIRNNKMPAKELISNLSSTGIPISSNTMQEILRKASIDGEFFFPIV</sequence>
<accession>A0ABM2XMN3</accession>
<dbReference type="Proteomes" id="UP000886700">
    <property type="component" value="Unplaced"/>
</dbReference>